<keyword evidence="2" id="KW-0274">FAD</keyword>
<protein>
    <submittedName>
        <fullName evidence="7">FAD/NAD(P)-binding domain-containing protein</fullName>
    </submittedName>
</protein>
<dbReference type="SUPFAM" id="SSF51905">
    <property type="entry name" value="FAD/NAD(P)-binding domain"/>
    <property type="match status" value="1"/>
</dbReference>
<organism evidence="7 8">
    <name type="scientific">Calocera cornea HHB12733</name>
    <dbReference type="NCBI Taxonomy" id="1353952"/>
    <lineage>
        <taxon>Eukaryota</taxon>
        <taxon>Fungi</taxon>
        <taxon>Dikarya</taxon>
        <taxon>Basidiomycota</taxon>
        <taxon>Agaricomycotina</taxon>
        <taxon>Dacrymycetes</taxon>
        <taxon>Dacrymycetales</taxon>
        <taxon>Dacrymycetaceae</taxon>
        <taxon>Calocera</taxon>
    </lineage>
</organism>
<dbReference type="STRING" id="1353952.A0A165GBQ3"/>
<feature type="domain" description="FAD-binding" evidence="6">
    <location>
        <begin position="13"/>
        <end position="200"/>
    </location>
</feature>
<evidence type="ECO:0000256" key="3">
    <source>
        <dbReference type="ARBA" id="ARBA00023002"/>
    </source>
</evidence>
<dbReference type="InParanoid" id="A0A165GBQ3"/>
<dbReference type="InterPro" id="IPR036188">
    <property type="entry name" value="FAD/NAD-bd_sf"/>
</dbReference>
<feature type="compositionally biased region" description="Acidic residues" evidence="5">
    <location>
        <begin position="107"/>
        <end position="121"/>
    </location>
</feature>
<dbReference type="PRINTS" id="PR00420">
    <property type="entry name" value="RNGMNOXGNASE"/>
</dbReference>
<dbReference type="PANTHER" id="PTHR46972:SF1">
    <property type="entry name" value="FAD DEPENDENT OXIDOREDUCTASE DOMAIN-CONTAINING PROTEIN"/>
    <property type="match status" value="1"/>
</dbReference>
<dbReference type="Gene3D" id="3.50.50.60">
    <property type="entry name" value="FAD/NAD(P)-binding domain"/>
    <property type="match status" value="1"/>
</dbReference>
<dbReference type="EMBL" id="KV423958">
    <property type="protein sequence ID" value="KZT57870.1"/>
    <property type="molecule type" value="Genomic_DNA"/>
</dbReference>
<gene>
    <name evidence="7" type="ORF">CALCODRAFT_482859</name>
</gene>
<feature type="domain" description="FAD-binding" evidence="6">
    <location>
        <begin position="332"/>
        <end position="372"/>
    </location>
</feature>
<evidence type="ECO:0000313" key="8">
    <source>
        <dbReference type="Proteomes" id="UP000076842"/>
    </source>
</evidence>
<dbReference type="GO" id="GO:0071949">
    <property type="term" value="F:FAD binding"/>
    <property type="evidence" value="ECO:0007669"/>
    <property type="project" value="InterPro"/>
</dbReference>
<dbReference type="Proteomes" id="UP000076842">
    <property type="component" value="Unassembled WGS sequence"/>
</dbReference>
<keyword evidence="4" id="KW-0503">Monooxygenase</keyword>
<evidence type="ECO:0000256" key="2">
    <source>
        <dbReference type="ARBA" id="ARBA00022827"/>
    </source>
</evidence>
<evidence type="ECO:0000256" key="5">
    <source>
        <dbReference type="SAM" id="MobiDB-lite"/>
    </source>
</evidence>
<proteinExistence type="predicted"/>
<keyword evidence="3" id="KW-0560">Oxidoreductase</keyword>
<feature type="compositionally biased region" description="Basic and acidic residues" evidence="5">
    <location>
        <begin position="123"/>
        <end position="136"/>
    </location>
</feature>
<dbReference type="OrthoDB" id="655030at2759"/>
<keyword evidence="1" id="KW-0285">Flavoprotein</keyword>
<feature type="region of interest" description="Disordered" evidence="5">
    <location>
        <begin position="102"/>
        <end position="136"/>
    </location>
</feature>
<evidence type="ECO:0000256" key="4">
    <source>
        <dbReference type="ARBA" id="ARBA00023033"/>
    </source>
</evidence>
<dbReference type="GO" id="GO:0004497">
    <property type="term" value="F:monooxygenase activity"/>
    <property type="evidence" value="ECO:0007669"/>
    <property type="project" value="UniProtKB-KW"/>
</dbReference>
<keyword evidence="8" id="KW-1185">Reference proteome</keyword>
<name>A0A165GBQ3_9BASI</name>
<evidence type="ECO:0000259" key="6">
    <source>
        <dbReference type="Pfam" id="PF01494"/>
    </source>
</evidence>
<dbReference type="PANTHER" id="PTHR46972">
    <property type="entry name" value="MONOOXYGENASE ASQM-RELATED"/>
    <property type="match status" value="1"/>
</dbReference>
<reference evidence="7 8" key="1">
    <citation type="journal article" date="2016" name="Mol. Biol. Evol.">
        <title>Comparative Genomics of Early-Diverging Mushroom-Forming Fungi Provides Insights into the Origins of Lignocellulose Decay Capabilities.</title>
        <authorList>
            <person name="Nagy L.G."/>
            <person name="Riley R."/>
            <person name="Tritt A."/>
            <person name="Adam C."/>
            <person name="Daum C."/>
            <person name="Floudas D."/>
            <person name="Sun H."/>
            <person name="Yadav J.S."/>
            <person name="Pangilinan J."/>
            <person name="Larsson K.H."/>
            <person name="Matsuura K."/>
            <person name="Barry K."/>
            <person name="Labutti K."/>
            <person name="Kuo R."/>
            <person name="Ohm R.A."/>
            <person name="Bhattacharya S.S."/>
            <person name="Shirouzu T."/>
            <person name="Yoshinaga Y."/>
            <person name="Martin F.M."/>
            <person name="Grigoriev I.V."/>
            <person name="Hibbett D.S."/>
        </authorList>
    </citation>
    <scope>NUCLEOTIDE SEQUENCE [LARGE SCALE GENOMIC DNA]</scope>
    <source>
        <strain evidence="7 8">HHB12733</strain>
    </source>
</reference>
<dbReference type="AlphaFoldDB" id="A0A165GBQ3"/>
<sequence length="440" mass="46860">MSSPAHRARSPRIAVVGAGPAGLTFAAVLHHQLSTARSPHFTPTVTVFERDSARTARDQGGTLDMHGATGQKALYLAGLWTEFKKVARYEGQAMKVLDKTGKVWMEDPGDDDPAPENETAEDAGPKGDESDGRPEVDRGVLSSMLIDSLPASTIQWGKAVLSIATSPAGHTLTFSDGTSESFDLVIGADGAWSRVRRLLTPVAPHYSGVTFIELRLSGVDSTLPQIGRLVGPGALMAVSDNKAIIPQRNSGERVRVYFALRCAEHWHTSAHCAIDWSSVASARPGIRALFADWSPALLQLLDHADEALGLAVRPLYMLPPDNFRWPPTRAITLIGDAAHLMTPFAGAGANMAMADGVDLAQSLLSAFSPSAGAEPADGALGPLDTALRAYEARMGARAEEAMRDTQASLNAFISPEAPRSAFEFMRQSGQMPPGMSLEDE</sequence>
<evidence type="ECO:0000313" key="7">
    <source>
        <dbReference type="EMBL" id="KZT57870.1"/>
    </source>
</evidence>
<dbReference type="InterPro" id="IPR002938">
    <property type="entry name" value="FAD-bd"/>
</dbReference>
<accession>A0A165GBQ3</accession>
<dbReference type="Pfam" id="PF01494">
    <property type="entry name" value="FAD_binding_3"/>
    <property type="match status" value="2"/>
</dbReference>
<evidence type="ECO:0000256" key="1">
    <source>
        <dbReference type="ARBA" id="ARBA00022630"/>
    </source>
</evidence>